<organism evidence="2 3">
    <name type="scientific">Gryllotalpicola reticulitermitis</name>
    <dbReference type="NCBI Taxonomy" id="1184153"/>
    <lineage>
        <taxon>Bacteria</taxon>
        <taxon>Bacillati</taxon>
        <taxon>Actinomycetota</taxon>
        <taxon>Actinomycetes</taxon>
        <taxon>Micrococcales</taxon>
        <taxon>Microbacteriaceae</taxon>
        <taxon>Gryllotalpicola</taxon>
    </lineage>
</organism>
<dbReference type="RefSeq" id="WP_390231715.1">
    <property type="nucleotide sequence ID" value="NZ_JBHSCN010000019.1"/>
</dbReference>
<keyword evidence="3" id="KW-1185">Reference proteome</keyword>
<evidence type="ECO:0000313" key="2">
    <source>
        <dbReference type="EMBL" id="MFC4245056.1"/>
    </source>
</evidence>
<accession>A0ABV8Q9M9</accession>
<comment type="caution">
    <text evidence="2">The sequence shown here is derived from an EMBL/GenBank/DDBJ whole genome shotgun (WGS) entry which is preliminary data.</text>
</comment>
<dbReference type="Proteomes" id="UP001595900">
    <property type="component" value="Unassembled WGS sequence"/>
</dbReference>
<keyword evidence="1" id="KW-0812">Transmembrane</keyword>
<evidence type="ECO:0000313" key="3">
    <source>
        <dbReference type="Proteomes" id="UP001595900"/>
    </source>
</evidence>
<keyword evidence="1" id="KW-1133">Transmembrane helix</keyword>
<gene>
    <name evidence="2" type="ORF">ACFOYW_16940</name>
</gene>
<keyword evidence="1" id="KW-0472">Membrane</keyword>
<feature type="transmembrane region" description="Helical" evidence="1">
    <location>
        <begin position="58"/>
        <end position="79"/>
    </location>
</feature>
<sequence length="133" mass="14845">MSRRYVKSMTPLIGEKYAELSGRAFDRMRWAVVILVAAMAVGLICILSRPAWFVGPVFFALATVWAACYALLIVCAVAWTKVWRAVRTELRIAGLHVRRSPDLRGPTFFAAWARLEKLDPAHVTAVIGGQQSR</sequence>
<feature type="transmembrane region" description="Helical" evidence="1">
    <location>
        <begin position="30"/>
        <end position="52"/>
    </location>
</feature>
<protein>
    <submittedName>
        <fullName evidence="2">Uncharacterized protein</fullName>
    </submittedName>
</protein>
<name>A0ABV8Q9M9_9MICO</name>
<dbReference type="EMBL" id="JBHSCN010000019">
    <property type="protein sequence ID" value="MFC4245056.1"/>
    <property type="molecule type" value="Genomic_DNA"/>
</dbReference>
<evidence type="ECO:0000256" key="1">
    <source>
        <dbReference type="SAM" id="Phobius"/>
    </source>
</evidence>
<reference evidence="3" key="1">
    <citation type="journal article" date="2019" name="Int. J. Syst. Evol. Microbiol.">
        <title>The Global Catalogue of Microorganisms (GCM) 10K type strain sequencing project: providing services to taxonomists for standard genome sequencing and annotation.</title>
        <authorList>
            <consortium name="The Broad Institute Genomics Platform"/>
            <consortium name="The Broad Institute Genome Sequencing Center for Infectious Disease"/>
            <person name="Wu L."/>
            <person name="Ma J."/>
        </authorList>
    </citation>
    <scope>NUCLEOTIDE SEQUENCE [LARGE SCALE GENOMIC DNA]</scope>
    <source>
        <strain evidence="3">CGMCC 1.10363</strain>
    </source>
</reference>
<proteinExistence type="predicted"/>